<dbReference type="GO" id="GO:0005634">
    <property type="term" value="C:nucleus"/>
    <property type="evidence" value="ECO:0007669"/>
    <property type="project" value="UniProtKB-SubCell"/>
</dbReference>
<dbReference type="Pfam" id="PF22754">
    <property type="entry name" value="bHLH-TF_ACT-like_plant"/>
    <property type="match status" value="1"/>
</dbReference>
<evidence type="ECO:0000256" key="1">
    <source>
        <dbReference type="ARBA" id="ARBA00004123"/>
    </source>
</evidence>
<protein>
    <recommendedName>
        <fullName evidence="3">ACT domain-containing protein</fullName>
    </recommendedName>
</protein>
<name>A0ABD3B4W3_9GENT</name>
<keyword evidence="5" id="KW-1185">Reference proteome</keyword>
<dbReference type="InterPro" id="IPR054502">
    <property type="entry name" value="bHLH-TF_ACT-like_plant"/>
</dbReference>
<dbReference type="InterPro" id="IPR002912">
    <property type="entry name" value="ACT_dom"/>
</dbReference>
<dbReference type="InterPro" id="IPR052610">
    <property type="entry name" value="bHLH_transcription_regulator"/>
</dbReference>
<gene>
    <name evidence="4" type="ORF">ACH5RR_001525</name>
</gene>
<comment type="subcellular location">
    <subcellularLocation>
        <location evidence="1">Nucleus</location>
    </subcellularLocation>
</comment>
<dbReference type="PANTHER" id="PTHR45959">
    <property type="entry name" value="BHLH TRANSCRIPTION FACTOR"/>
    <property type="match status" value="1"/>
</dbReference>
<evidence type="ECO:0000313" key="5">
    <source>
        <dbReference type="Proteomes" id="UP001630127"/>
    </source>
</evidence>
<keyword evidence="2" id="KW-0539">Nucleus</keyword>
<comment type="caution">
    <text evidence="4">The sequence shown here is derived from an EMBL/GenBank/DDBJ whole genome shotgun (WGS) entry which is preliminary data.</text>
</comment>
<dbReference type="AlphaFoldDB" id="A0ABD3B4W3"/>
<dbReference type="PROSITE" id="PS51671">
    <property type="entry name" value="ACT"/>
    <property type="match status" value="1"/>
</dbReference>
<reference evidence="4 5" key="1">
    <citation type="submission" date="2024-11" db="EMBL/GenBank/DDBJ databases">
        <title>A near-complete genome assembly of Cinchona calisaya.</title>
        <authorList>
            <person name="Lian D.C."/>
            <person name="Zhao X.W."/>
            <person name="Wei L."/>
        </authorList>
    </citation>
    <scope>NUCLEOTIDE SEQUENCE [LARGE SCALE GENOMIC DNA]</scope>
    <source>
        <tissue evidence="4">Nenye</tissue>
    </source>
</reference>
<dbReference type="EMBL" id="JBJUIK010000001">
    <property type="protein sequence ID" value="KAL3538159.1"/>
    <property type="molecule type" value="Genomic_DNA"/>
</dbReference>
<evidence type="ECO:0000313" key="4">
    <source>
        <dbReference type="EMBL" id="KAL3538159.1"/>
    </source>
</evidence>
<sequence>MDKTSVLGDAIVYLEHLQERVNKIEEQAAKQTIESVLLVKRSQQLLEDEGSSDEVDSPDEKPLPEIEVKVFNKNVLLRIQCEKHKGVLVKILSEVEKLNLAVISVSVAPFGSLALDITIIAEMEKEYSLTMQELVRSLRSALLRGTQADWM</sequence>
<organism evidence="4 5">
    <name type="scientific">Cinchona calisaya</name>
    <dbReference type="NCBI Taxonomy" id="153742"/>
    <lineage>
        <taxon>Eukaryota</taxon>
        <taxon>Viridiplantae</taxon>
        <taxon>Streptophyta</taxon>
        <taxon>Embryophyta</taxon>
        <taxon>Tracheophyta</taxon>
        <taxon>Spermatophyta</taxon>
        <taxon>Magnoliopsida</taxon>
        <taxon>eudicotyledons</taxon>
        <taxon>Gunneridae</taxon>
        <taxon>Pentapetalae</taxon>
        <taxon>asterids</taxon>
        <taxon>lamiids</taxon>
        <taxon>Gentianales</taxon>
        <taxon>Rubiaceae</taxon>
        <taxon>Cinchonoideae</taxon>
        <taxon>Cinchoneae</taxon>
        <taxon>Cinchona</taxon>
    </lineage>
</organism>
<proteinExistence type="predicted"/>
<dbReference type="Proteomes" id="UP001630127">
    <property type="component" value="Unassembled WGS sequence"/>
</dbReference>
<evidence type="ECO:0000256" key="2">
    <source>
        <dbReference type="ARBA" id="ARBA00023242"/>
    </source>
</evidence>
<evidence type="ECO:0000259" key="3">
    <source>
        <dbReference type="PROSITE" id="PS51671"/>
    </source>
</evidence>
<accession>A0ABD3B4W3</accession>
<dbReference type="PANTHER" id="PTHR45959:SF2">
    <property type="entry name" value="BHLH TRANSCRIPTION FACTOR"/>
    <property type="match status" value="1"/>
</dbReference>
<dbReference type="GO" id="GO:0080090">
    <property type="term" value="P:regulation of primary metabolic process"/>
    <property type="evidence" value="ECO:0007669"/>
    <property type="project" value="UniProtKB-ARBA"/>
</dbReference>
<feature type="domain" description="ACT" evidence="3">
    <location>
        <begin position="76"/>
        <end position="151"/>
    </location>
</feature>